<accession>A0A7S9LR14</accession>
<feature type="domain" description="Outer membrane protein assembly factor BamE" evidence="4">
    <location>
        <begin position="26"/>
        <end position="100"/>
    </location>
</feature>
<name>A0A7S9LR14_9RHOB</name>
<evidence type="ECO:0000259" key="4">
    <source>
        <dbReference type="Pfam" id="PF04355"/>
    </source>
</evidence>
<dbReference type="Gene3D" id="3.30.1450.10">
    <property type="match status" value="1"/>
</dbReference>
<evidence type="ECO:0000256" key="1">
    <source>
        <dbReference type="ARBA" id="ARBA00022729"/>
    </source>
</evidence>
<sequence>MRRAILTATAAATLLTACAPSLRSHGYAPQPEVLDTVEVGIDTRQTVASKLGRPGDSGILENDEWYYVATTTRTYLYNAPEVIERRVVAVQFDEQSVVRDVTEYTLADGRDVEFVSRTTETFGSELSVVQQLLGNIFNPAGLLGDGGSP</sequence>
<keyword evidence="2" id="KW-0472">Membrane</keyword>
<feature type="signal peptide" evidence="3">
    <location>
        <begin position="1"/>
        <end position="19"/>
    </location>
</feature>
<dbReference type="GO" id="GO:0019867">
    <property type="term" value="C:outer membrane"/>
    <property type="evidence" value="ECO:0007669"/>
    <property type="project" value="InterPro"/>
</dbReference>
<protein>
    <submittedName>
        <fullName evidence="5">Outer membrane protein assembly factor BamE</fullName>
    </submittedName>
</protein>
<keyword evidence="6" id="KW-1185">Reference proteome</keyword>
<evidence type="ECO:0000313" key="6">
    <source>
        <dbReference type="Proteomes" id="UP000594800"/>
    </source>
</evidence>
<dbReference type="KEGG" id="poz:I0K15_15325"/>
<proteinExistence type="predicted"/>
<dbReference type="PROSITE" id="PS51257">
    <property type="entry name" value="PROKAR_LIPOPROTEIN"/>
    <property type="match status" value="1"/>
</dbReference>
<dbReference type="InterPro" id="IPR037873">
    <property type="entry name" value="BamE-like"/>
</dbReference>
<dbReference type="Pfam" id="PF04355">
    <property type="entry name" value="BamE"/>
    <property type="match status" value="1"/>
</dbReference>
<dbReference type="Proteomes" id="UP000594800">
    <property type="component" value="Chromosome"/>
</dbReference>
<reference evidence="5 6" key="1">
    <citation type="submission" date="2020-11" db="EMBL/GenBank/DDBJ databases">
        <title>Description of Pontivivens ytuae sp. nov. isolated from deep sea sediment of Mariana Trench.</title>
        <authorList>
            <person name="Wang Z."/>
            <person name="Sun Q.-L."/>
            <person name="Xu X.-D."/>
            <person name="Tang Y.-Z."/>
            <person name="Zhang J."/>
        </authorList>
    </citation>
    <scope>NUCLEOTIDE SEQUENCE [LARGE SCALE GENOMIC DNA]</scope>
    <source>
        <strain evidence="5 6">MT2928</strain>
    </source>
</reference>
<keyword evidence="1 3" id="KW-0732">Signal</keyword>
<organism evidence="5 6">
    <name type="scientific">Pontivivens ytuae</name>
    <dbReference type="NCBI Taxonomy" id="2789856"/>
    <lineage>
        <taxon>Bacteria</taxon>
        <taxon>Pseudomonadati</taxon>
        <taxon>Pseudomonadota</taxon>
        <taxon>Alphaproteobacteria</taxon>
        <taxon>Rhodobacterales</taxon>
        <taxon>Paracoccaceae</taxon>
        <taxon>Pontivivens</taxon>
    </lineage>
</organism>
<evidence type="ECO:0000313" key="5">
    <source>
        <dbReference type="EMBL" id="QPH53160.1"/>
    </source>
</evidence>
<evidence type="ECO:0000256" key="3">
    <source>
        <dbReference type="SAM" id="SignalP"/>
    </source>
</evidence>
<gene>
    <name evidence="5" type="ORF">I0K15_15325</name>
</gene>
<feature type="chain" id="PRO_5032701665" evidence="3">
    <location>
        <begin position="20"/>
        <end position="149"/>
    </location>
</feature>
<dbReference type="AlphaFoldDB" id="A0A7S9LR14"/>
<dbReference type="EMBL" id="CP064942">
    <property type="protein sequence ID" value="QPH53160.1"/>
    <property type="molecule type" value="Genomic_DNA"/>
</dbReference>
<dbReference type="InterPro" id="IPR007450">
    <property type="entry name" value="BamE_dom"/>
</dbReference>
<evidence type="ECO:0000256" key="2">
    <source>
        <dbReference type="ARBA" id="ARBA00023136"/>
    </source>
</evidence>
<dbReference type="RefSeq" id="WP_196102371.1">
    <property type="nucleotide sequence ID" value="NZ_CP064942.1"/>
</dbReference>